<feature type="transmembrane region" description="Helical" evidence="5">
    <location>
        <begin position="183"/>
        <end position="199"/>
    </location>
</feature>
<feature type="domain" description="O-antigen ligase-related" evidence="6">
    <location>
        <begin position="190"/>
        <end position="339"/>
    </location>
</feature>
<feature type="transmembrane region" description="Helical" evidence="5">
    <location>
        <begin position="360"/>
        <end position="380"/>
    </location>
</feature>
<dbReference type="Pfam" id="PF04932">
    <property type="entry name" value="Wzy_C"/>
    <property type="match status" value="1"/>
</dbReference>
<proteinExistence type="predicted"/>
<keyword evidence="4 5" id="KW-0472">Membrane</keyword>
<dbReference type="AlphaFoldDB" id="A0A7V6CDI7"/>
<evidence type="ECO:0000256" key="1">
    <source>
        <dbReference type="ARBA" id="ARBA00004141"/>
    </source>
</evidence>
<keyword evidence="3 5" id="KW-1133">Transmembrane helix</keyword>
<feature type="transmembrane region" description="Helical" evidence="5">
    <location>
        <begin position="156"/>
        <end position="176"/>
    </location>
</feature>
<feature type="transmembrane region" description="Helical" evidence="5">
    <location>
        <begin position="110"/>
        <end position="129"/>
    </location>
</feature>
<dbReference type="EMBL" id="DRWR01000059">
    <property type="protein sequence ID" value="HHQ15838.1"/>
    <property type="molecule type" value="Genomic_DNA"/>
</dbReference>
<feature type="transmembrane region" description="Helical" evidence="5">
    <location>
        <begin position="205"/>
        <end position="221"/>
    </location>
</feature>
<keyword evidence="2 5" id="KW-0812">Transmembrane</keyword>
<comment type="subcellular location">
    <subcellularLocation>
        <location evidence="1">Membrane</location>
        <topology evidence="1">Multi-pass membrane protein</topology>
    </subcellularLocation>
</comment>
<feature type="transmembrane region" description="Helical" evidence="5">
    <location>
        <begin position="50"/>
        <end position="70"/>
    </location>
</feature>
<dbReference type="GO" id="GO:0016020">
    <property type="term" value="C:membrane"/>
    <property type="evidence" value="ECO:0007669"/>
    <property type="project" value="UniProtKB-SubCell"/>
</dbReference>
<feature type="transmembrane region" description="Helical" evidence="5">
    <location>
        <begin position="327"/>
        <end position="348"/>
    </location>
</feature>
<gene>
    <name evidence="7" type="ORF">ENM15_03350</name>
</gene>
<feature type="transmembrane region" description="Helical" evidence="5">
    <location>
        <begin position="228"/>
        <end position="247"/>
    </location>
</feature>
<protein>
    <submittedName>
        <fullName evidence="7">O-antigen ligase domain-containing protein</fullName>
    </submittedName>
</protein>
<dbReference type="InterPro" id="IPR051533">
    <property type="entry name" value="WaaL-like"/>
</dbReference>
<evidence type="ECO:0000256" key="3">
    <source>
        <dbReference type="ARBA" id="ARBA00022989"/>
    </source>
</evidence>
<reference evidence="7" key="1">
    <citation type="journal article" date="2020" name="mSystems">
        <title>Genome- and Community-Level Interaction Insights into Carbon Utilization and Element Cycling Functions of Hydrothermarchaeota in Hydrothermal Sediment.</title>
        <authorList>
            <person name="Zhou Z."/>
            <person name="Liu Y."/>
            <person name="Xu W."/>
            <person name="Pan J."/>
            <person name="Luo Z.H."/>
            <person name="Li M."/>
        </authorList>
    </citation>
    <scope>NUCLEOTIDE SEQUENCE [LARGE SCALE GENOMIC DNA]</scope>
    <source>
        <strain evidence="7">SpSt-106</strain>
    </source>
</reference>
<feature type="transmembrane region" description="Helical" evidence="5">
    <location>
        <begin position="6"/>
        <end position="38"/>
    </location>
</feature>
<dbReference type="InterPro" id="IPR007016">
    <property type="entry name" value="O-antigen_ligase-rel_domated"/>
</dbReference>
<name>A0A7V6CDI7_9BACT</name>
<evidence type="ECO:0000313" key="7">
    <source>
        <dbReference type="EMBL" id="HHQ15838.1"/>
    </source>
</evidence>
<organism evidence="7">
    <name type="scientific">Thermodesulfobacterium geofontis</name>
    <dbReference type="NCBI Taxonomy" id="1295609"/>
    <lineage>
        <taxon>Bacteria</taxon>
        <taxon>Pseudomonadati</taxon>
        <taxon>Thermodesulfobacteriota</taxon>
        <taxon>Thermodesulfobacteria</taxon>
        <taxon>Thermodesulfobacteriales</taxon>
        <taxon>Thermodesulfobacteriaceae</taxon>
        <taxon>Thermodesulfobacterium</taxon>
    </lineage>
</organism>
<evidence type="ECO:0000256" key="4">
    <source>
        <dbReference type="ARBA" id="ARBA00023136"/>
    </source>
</evidence>
<feature type="transmembrane region" description="Helical" evidence="5">
    <location>
        <begin position="82"/>
        <end position="98"/>
    </location>
</feature>
<dbReference type="GO" id="GO:0016874">
    <property type="term" value="F:ligase activity"/>
    <property type="evidence" value="ECO:0007669"/>
    <property type="project" value="UniProtKB-KW"/>
</dbReference>
<accession>A0A7V6CDI7</accession>
<evidence type="ECO:0000256" key="5">
    <source>
        <dbReference type="SAM" id="Phobius"/>
    </source>
</evidence>
<sequence length="409" mass="47056">MNKVFFISWLAIWIAIFFAHSKAFLWIGFSLLTLLFFINLIREPKVLLNLPKGALILNLIFLFFLLPFAFMPPTPVRTFEDFLKNYLFHIILALFLALKLKDETGFYHSSLFYLPPALTCLAVSLHHLYSGIKLCLVSNHCSSTIFIADDISLLKGFNTTLTSYVFVFFFFLGLYFVEKRKNLKVFFLFISFFSLFMEIVLGRRAAILSIIFSGLLIGLLFKHKTVRVVGLSLSLGLTFLTGILLMTPSGGNLLIRYDKVHLLLQGKYAEAGSFGERIYMWQIYLKTALKDPFSGTGIGWKTQKQSLSQTNELALRHGNPHNLFLNIWLQAGIHTLIIFPIFCFYNIFKTYKMWRFETKKPFLVFLSGYLIAFLIISFFFGTDEGTRFTPFWITSGLIWGLNEKNSLSS</sequence>
<dbReference type="PANTHER" id="PTHR37422">
    <property type="entry name" value="TEICHURONIC ACID BIOSYNTHESIS PROTEIN TUAE"/>
    <property type="match status" value="1"/>
</dbReference>
<evidence type="ECO:0000259" key="6">
    <source>
        <dbReference type="Pfam" id="PF04932"/>
    </source>
</evidence>
<dbReference type="PANTHER" id="PTHR37422:SF17">
    <property type="entry name" value="O-ANTIGEN LIGASE"/>
    <property type="match status" value="1"/>
</dbReference>
<evidence type="ECO:0000256" key="2">
    <source>
        <dbReference type="ARBA" id="ARBA00022692"/>
    </source>
</evidence>
<comment type="caution">
    <text evidence="7">The sequence shown here is derived from an EMBL/GenBank/DDBJ whole genome shotgun (WGS) entry which is preliminary data.</text>
</comment>
<keyword evidence="7" id="KW-0436">Ligase</keyword>